<feature type="compositionally biased region" description="Low complexity" evidence="5">
    <location>
        <begin position="215"/>
        <end position="231"/>
    </location>
</feature>
<evidence type="ECO:0000256" key="2">
    <source>
        <dbReference type="ARBA" id="ARBA00023125"/>
    </source>
</evidence>
<name>A0A2C9VRR0_MANES</name>
<evidence type="ECO:0000313" key="7">
    <source>
        <dbReference type="EMBL" id="OAY48008.1"/>
    </source>
</evidence>
<dbReference type="SMR" id="A0A2C9VRR0"/>
<dbReference type="EMBL" id="CM004392">
    <property type="protein sequence ID" value="OAY48008.1"/>
    <property type="molecule type" value="Genomic_DNA"/>
</dbReference>
<dbReference type="SUPFAM" id="SSF101941">
    <property type="entry name" value="NAC domain"/>
    <property type="match status" value="1"/>
</dbReference>
<proteinExistence type="predicted"/>
<accession>A0A2C9VRR0</accession>
<dbReference type="InterPro" id="IPR036093">
    <property type="entry name" value="NAC_dom_sf"/>
</dbReference>
<dbReference type="Proteomes" id="UP000091857">
    <property type="component" value="Chromosome 6"/>
</dbReference>
<evidence type="ECO:0000256" key="1">
    <source>
        <dbReference type="ARBA" id="ARBA00023015"/>
    </source>
</evidence>
<evidence type="ECO:0000256" key="3">
    <source>
        <dbReference type="ARBA" id="ARBA00023163"/>
    </source>
</evidence>
<feature type="domain" description="NAC" evidence="6">
    <location>
        <begin position="14"/>
        <end position="173"/>
    </location>
</feature>
<protein>
    <recommendedName>
        <fullName evidence="6">NAC domain-containing protein</fullName>
    </recommendedName>
</protein>
<sequence>MDKFNFLREGMMKLPPGFRFQPTDEELVFEYLKRKVLSWPLPASIIPEINVFKFDPWDLPGDIEQERYFFSNKEAKYPNGNRINRATASGFWKATGVDRQIGSSKNQAMGMKKTLVFYRGKNPHASKTDWIMHEYRLVSVGNIACNNFQPTKNSSQNSSEQIEKWVLCRIFMKKRNSEINQACKDERIENVAVMSHQPRFFDFLTREKIVFDSVSSSSSSSSSSIITEVSSNGEDLGEESSSTRNFF</sequence>
<dbReference type="Pfam" id="PF02365">
    <property type="entry name" value="NAM"/>
    <property type="match status" value="1"/>
</dbReference>
<dbReference type="STRING" id="3983.A0A2C9VRR0"/>
<feature type="region of interest" description="Disordered" evidence="5">
    <location>
        <begin position="215"/>
        <end position="247"/>
    </location>
</feature>
<keyword evidence="3" id="KW-0804">Transcription</keyword>
<comment type="caution">
    <text evidence="7">The sequence shown here is derived from an EMBL/GenBank/DDBJ whole genome shotgun (WGS) entry which is preliminary data.</text>
</comment>
<dbReference type="GO" id="GO:0003677">
    <property type="term" value="F:DNA binding"/>
    <property type="evidence" value="ECO:0007669"/>
    <property type="project" value="UniProtKB-KW"/>
</dbReference>
<dbReference type="Gene3D" id="2.170.150.80">
    <property type="entry name" value="NAC domain"/>
    <property type="match status" value="1"/>
</dbReference>
<keyword evidence="2" id="KW-0238">DNA-binding</keyword>
<dbReference type="InterPro" id="IPR003441">
    <property type="entry name" value="NAC-dom"/>
</dbReference>
<gene>
    <name evidence="7" type="ORF">MANES_06G123900v8</name>
</gene>
<dbReference type="GO" id="GO:0006355">
    <property type="term" value="P:regulation of DNA-templated transcription"/>
    <property type="evidence" value="ECO:0007669"/>
    <property type="project" value="InterPro"/>
</dbReference>
<dbReference type="PROSITE" id="PS51005">
    <property type="entry name" value="NAC"/>
    <property type="match status" value="1"/>
</dbReference>
<dbReference type="AlphaFoldDB" id="A0A2C9VRR0"/>
<dbReference type="PANTHER" id="PTHR31744">
    <property type="entry name" value="PROTEIN CUP-SHAPED COTYLEDON 2-RELATED"/>
    <property type="match status" value="1"/>
</dbReference>
<evidence type="ECO:0000256" key="5">
    <source>
        <dbReference type="SAM" id="MobiDB-lite"/>
    </source>
</evidence>
<evidence type="ECO:0000313" key="8">
    <source>
        <dbReference type="Proteomes" id="UP000091857"/>
    </source>
</evidence>
<reference evidence="8" key="1">
    <citation type="journal article" date="2016" name="Nat. Biotechnol.">
        <title>Sequencing wild and cultivated cassava and related species reveals extensive interspecific hybridization and genetic diversity.</title>
        <authorList>
            <person name="Bredeson J.V."/>
            <person name="Lyons J.B."/>
            <person name="Prochnik S.E."/>
            <person name="Wu G.A."/>
            <person name="Ha C.M."/>
            <person name="Edsinger-Gonzales E."/>
            <person name="Grimwood J."/>
            <person name="Schmutz J."/>
            <person name="Rabbi I.Y."/>
            <person name="Egesi C."/>
            <person name="Nauluvula P."/>
            <person name="Lebot V."/>
            <person name="Ndunguru J."/>
            <person name="Mkamilo G."/>
            <person name="Bart R.S."/>
            <person name="Setter T.L."/>
            <person name="Gleadow R.M."/>
            <person name="Kulakow P."/>
            <person name="Ferguson M.E."/>
            <person name="Rounsley S."/>
            <person name="Rokhsar D.S."/>
        </authorList>
    </citation>
    <scope>NUCLEOTIDE SEQUENCE [LARGE SCALE GENOMIC DNA]</scope>
    <source>
        <strain evidence="8">cv. AM560-2</strain>
    </source>
</reference>
<dbReference type="PANTHER" id="PTHR31744:SF93">
    <property type="entry name" value="NAC DOMAIN-CONTAINING PROTEIN"/>
    <property type="match status" value="1"/>
</dbReference>
<keyword evidence="8" id="KW-1185">Reference proteome</keyword>
<evidence type="ECO:0000259" key="6">
    <source>
        <dbReference type="PROSITE" id="PS51005"/>
    </source>
</evidence>
<keyword evidence="4" id="KW-0539">Nucleus</keyword>
<organism evidence="7 8">
    <name type="scientific">Manihot esculenta</name>
    <name type="common">Cassava</name>
    <name type="synonym">Jatropha manihot</name>
    <dbReference type="NCBI Taxonomy" id="3983"/>
    <lineage>
        <taxon>Eukaryota</taxon>
        <taxon>Viridiplantae</taxon>
        <taxon>Streptophyta</taxon>
        <taxon>Embryophyta</taxon>
        <taxon>Tracheophyta</taxon>
        <taxon>Spermatophyta</taxon>
        <taxon>Magnoliopsida</taxon>
        <taxon>eudicotyledons</taxon>
        <taxon>Gunneridae</taxon>
        <taxon>Pentapetalae</taxon>
        <taxon>rosids</taxon>
        <taxon>fabids</taxon>
        <taxon>Malpighiales</taxon>
        <taxon>Euphorbiaceae</taxon>
        <taxon>Crotonoideae</taxon>
        <taxon>Manihoteae</taxon>
        <taxon>Manihot</taxon>
    </lineage>
</organism>
<dbReference type="Gramene" id="Manes.06G123900.1.v8.1">
    <property type="protein sequence ID" value="Manes.06G123900.1.v8.1.CDS"/>
    <property type="gene ID" value="Manes.06G123900.v8.1"/>
</dbReference>
<evidence type="ECO:0000256" key="4">
    <source>
        <dbReference type="ARBA" id="ARBA00023242"/>
    </source>
</evidence>
<keyword evidence="1" id="KW-0805">Transcription regulation</keyword>
<dbReference type="OrthoDB" id="1871428at2759"/>